<evidence type="ECO:0000259" key="1">
    <source>
        <dbReference type="Pfam" id="PF01368"/>
    </source>
</evidence>
<dbReference type="Proteomes" id="UP000011531">
    <property type="component" value="Unassembled WGS sequence"/>
</dbReference>
<dbReference type="PATRIC" id="fig|1227498.3.peg.288"/>
<dbReference type="PANTHER" id="PTHR47618:SF1">
    <property type="entry name" value="BIFUNCTIONAL OLIGORIBONUCLEASE AND PAP PHOSPHATASE NRNA"/>
    <property type="match status" value="1"/>
</dbReference>
<dbReference type="InterPro" id="IPR038763">
    <property type="entry name" value="DHH_sf"/>
</dbReference>
<evidence type="ECO:0000259" key="2">
    <source>
        <dbReference type="Pfam" id="PF02272"/>
    </source>
</evidence>
<organism evidence="3 4">
    <name type="scientific">Natronococcus jeotgali DSM 18795</name>
    <dbReference type="NCBI Taxonomy" id="1227498"/>
    <lineage>
        <taxon>Archaea</taxon>
        <taxon>Methanobacteriati</taxon>
        <taxon>Methanobacteriota</taxon>
        <taxon>Stenosarchaea group</taxon>
        <taxon>Halobacteria</taxon>
        <taxon>Halobacteriales</taxon>
        <taxon>Natrialbaceae</taxon>
        <taxon>Natronococcus</taxon>
    </lineage>
</organism>
<dbReference type="AlphaFoldDB" id="L9Y011"/>
<dbReference type="PANTHER" id="PTHR47618">
    <property type="entry name" value="BIFUNCTIONAL OLIGORIBONUCLEASE AND PAP PHOSPHATASE NRNA"/>
    <property type="match status" value="1"/>
</dbReference>
<dbReference type="GO" id="GO:0003676">
    <property type="term" value="F:nucleic acid binding"/>
    <property type="evidence" value="ECO:0007669"/>
    <property type="project" value="InterPro"/>
</dbReference>
<dbReference type="Pfam" id="PF02272">
    <property type="entry name" value="DHHA1"/>
    <property type="match status" value="1"/>
</dbReference>
<gene>
    <name evidence="3" type="ORF">C492_01468</name>
</gene>
<accession>L9Y011</accession>
<name>L9Y011_9EURY</name>
<keyword evidence="4" id="KW-1185">Reference proteome</keyword>
<dbReference type="EMBL" id="AOIA01000018">
    <property type="protein sequence ID" value="ELY66208.1"/>
    <property type="molecule type" value="Genomic_DNA"/>
</dbReference>
<dbReference type="OrthoDB" id="350705at2157"/>
<evidence type="ECO:0000313" key="3">
    <source>
        <dbReference type="EMBL" id="ELY66208.1"/>
    </source>
</evidence>
<protein>
    <submittedName>
        <fullName evidence="3">Phosphoesterase RecJ domain-containing protein</fullName>
    </submittedName>
</protein>
<feature type="domain" description="DDH" evidence="1">
    <location>
        <begin position="18"/>
        <end position="156"/>
    </location>
</feature>
<dbReference type="Gene3D" id="3.90.1640.10">
    <property type="entry name" value="inorganic pyrophosphatase (n-terminal core)"/>
    <property type="match status" value="1"/>
</dbReference>
<sequence length="335" mass="35865">MSRAAELVAALEDRDSLAIVCHDNPDPDCLASALALEAIAREAGVDEVAIAYGGEISHQQNRAFVALLEVSLRALAEIDVDDYDAVAFVDHSRPGANTELPATVRPEVVVDHHPGDPVEGEFVDLRVDYGATATIFVDYLEDLGLEPTSRLASALLFALHRERLDFVRNPSAREYEAALDVFPNADLEVLNQLYGSAFSAATLDAIGRAIATRQRRESSMVATVGRTPETDALPQAADYLLNLEGVDTVLVYGVVDDGIRLSARSIDPAIHIGEALADGFDDLGSAGGHHDMAGGRIELSTVAPDVAPDARDLLTVVGSRLPERFFAALEPEDEE</sequence>
<dbReference type="InterPro" id="IPR003156">
    <property type="entry name" value="DHHA1_dom"/>
</dbReference>
<comment type="caution">
    <text evidence="3">The sequence shown here is derived from an EMBL/GenBank/DDBJ whole genome shotgun (WGS) entry which is preliminary data.</text>
</comment>
<dbReference type="Pfam" id="PF01368">
    <property type="entry name" value="DHH"/>
    <property type="match status" value="1"/>
</dbReference>
<dbReference type="InterPro" id="IPR001667">
    <property type="entry name" value="DDH_dom"/>
</dbReference>
<dbReference type="InterPro" id="IPR051319">
    <property type="entry name" value="Oligoribo/pAp-PDE_c-di-AMP_PDE"/>
</dbReference>
<dbReference type="SUPFAM" id="SSF64182">
    <property type="entry name" value="DHH phosphoesterases"/>
    <property type="match status" value="1"/>
</dbReference>
<dbReference type="RefSeq" id="WP_008419815.1">
    <property type="nucleotide sequence ID" value="NZ_AOIA01000018.1"/>
</dbReference>
<evidence type="ECO:0000313" key="4">
    <source>
        <dbReference type="Proteomes" id="UP000011531"/>
    </source>
</evidence>
<feature type="domain" description="DHHA1" evidence="2">
    <location>
        <begin position="221"/>
        <end position="305"/>
    </location>
</feature>
<proteinExistence type="predicted"/>
<reference evidence="3 4" key="1">
    <citation type="journal article" date="2014" name="PLoS Genet.">
        <title>Phylogenetically driven sequencing of extremely halophilic archaea reveals strategies for static and dynamic osmo-response.</title>
        <authorList>
            <person name="Becker E.A."/>
            <person name="Seitzer P.M."/>
            <person name="Tritt A."/>
            <person name="Larsen D."/>
            <person name="Krusor M."/>
            <person name="Yao A.I."/>
            <person name="Wu D."/>
            <person name="Madern D."/>
            <person name="Eisen J.A."/>
            <person name="Darling A.E."/>
            <person name="Facciotti M.T."/>
        </authorList>
    </citation>
    <scope>NUCLEOTIDE SEQUENCE [LARGE SCALE GENOMIC DNA]</scope>
    <source>
        <strain evidence="3 4">DSM 18795</strain>
    </source>
</reference>
<dbReference type="STRING" id="1227498.C492_01468"/>